<name>A0A835JLE8_9ROSI</name>
<dbReference type="AlphaFoldDB" id="A0A835JLE8"/>
<keyword evidence="2" id="KW-1185">Reference proteome</keyword>
<evidence type="ECO:0000313" key="2">
    <source>
        <dbReference type="Proteomes" id="UP000657918"/>
    </source>
</evidence>
<protein>
    <submittedName>
        <fullName evidence="1">Uncharacterized protein</fullName>
    </submittedName>
</protein>
<evidence type="ECO:0000313" key="1">
    <source>
        <dbReference type="EMBL" id="KAF9670574.1"/>
    </source>
</evidence>
<gene>
    <name evidence="1" type="ORF">SADUNF_Sadunf13G0083100</name>
</gene>
<sequence length="126" mass="14061">MIKVLKIADLCTTKLPNLPPTMREVVKVLVDSDSCAFRSPDNCFDKNGKIFSITIHVTGNSFVESGGTKRRLLAASPSPIKTKSIFLLRSKQEYPRTLPLEKLMRIIYYTLRFESLQASGVAGPSR</sequence>
<proteinExistence type="predicted"/>
<dbReference type="EMBL" id="JADGMS010000013">
    <property type="protein sequence ID" value="KAF9670574.1"/>
    <property type="molecule type" value="Genomic_DNA"/>
</dbReference>
<comment type="caution">
    <text evidence="1">The sequence shown here is derived from an EMBL/GenBank/DDBJ whole genome shotgun (WGS) entry which is preliminary data.</text>
</comment>
<dbReference type="Proteomes" id="UP000657918">
    <property type="component" value="Unassembled WGS sequence"/>
</dbReference>
<accession>A0A835JLE8</accession>
<reference evidence="1 2" key="1">
    <citation type="submission" date="2020-10" db="EMBL/GenBank/DDBJ databases">
        <title>Plant Genome Project.</title>
        <authorList>
            <person name="Zhang R.-G."/>
        </authorList>
    </citation>
    <scope>NUCLEOTIDE SEQUENCE [LARGE SCALE GENOMIC DNA]</scope>
    <source>
        <strain evidence="1">FAFU-HL-1</strain>
        <tissue evidence="1">Leaf</tissue>
    </source>
</reference>
<dbReference type="OrthoDB" id="4062651at2759"/>
<organism evidence="1 2">
    <name type="scientific">Salix dunnii</name>
    <dbReference type="NCBI Taxonomy" id="1413687"/>
    <lineage>
        <taxon>Eukaryota</taxon>
        <taxon>Viridiplantae</taxon>
        <taxon>Streptophyta</taxon>
        <taxon>Embryophyta</taxon>
        <taxon>Tracheophyta</taxon>
        <taxon>Spermatophyta</taxon>
        <taxon>Magnoliopsida</taxon>
        <taxon>eudicotyledons</taxon>
        <taxon>Gunneridae</taxon>
        <taxon>Pentapetalae</taxon>
        <taxon>rosids</taxon>
        <taxon>fabids</taxon>
        <taxon>Malpighiales</taxon>
        <taxon>Salicaceae</taxon>
        <taxon>Saliceae</taxon>
        <taxon>Salix</taxon>
    </lineage>
</organism>